<comment type="caution">
    <text evidence="1">The sequence shown here is derived from an EMBL/GenBank/DDBJ whole genome shotgun (WGS) entry which is preliminary data.</text>
</comment>
<proteinExistence type="predicted"/>
<accession>A0ABT0UHN9</accession>
<gene>
    <name evidence="1" type="ORF">NBG84_04360</name>
</gene>
<organism evidence="1 2">
    <name type="scientific">Streptomyces albipurpureus</name>
    <dbReference type="NCBI Taxonomy" id="2897419"/>
    <lineage>
        <taxon>Bacteria</taxon>
        <taxon>Bacillati</taxon>
        <taxon>Actinomycetota</taxon>
        <taxon>Actinomycetes</taxon>
        <taxon>Kitasatosporales</taxon>
        <taxon>Streptomycetaceae</taxon>
        <taxon>Streptomyces</taxon>
    </lineage>
</organism>
<dbReference type="EMBL" id="JAMQAW010000003">
    <property type="protein sequence ID" value="MCM2387549.1"/>
    <property type="molecule type" value="Genomic_DNA"/>
</dbReference>
<evidence type="ECO:0000313" key="2">
    <source>
        <dbReference type="Proteomes" id="UP001431429"/>
    </source>
</evidence>
<keyword evidence="2" id="KW-1185">Reference proteome</keyword>
<dbReference type="RefSeq" id="WP_250917908.1">
    <property type="nucleotide sequence ID" value="NZ_JAMQAW010000003.1"/>
</dbReference>
<dbReference type="Proteomes" id="UP001431429">
    <property type="component" value="Unassembled WGS sequence"/>
</dbReference>
<protein>
    <submittedName>
        <fullName evidence="1">Uncharacterized protein</fullName>
    </submittedName>
</protein>
<reference evidence="1" key="1">
    <citation type="submission" date="2022-06" db="EMBL/GenBank/DDBJ databases">
        <title>Genome public.</title>
        <authorList>
            <person name="Sun Q."/>
        </authorList>
    </citation>
    <scope>NUCLEOTIDE SEQUENCE</scope>
    <source>
        <strain evidence="1">CWNU-1</strain>
    </source>
</reference>
<sequence length="116" mass="12525">MAAVGSSTQQPSRDADDMYEWYDSASDGIGEVLTLLDAPGNLPFTAAFNVYRQEAGTGGMLMFMPGSTDVSFVPSGDPRRVPAVPEFTDLAWYLHALVPALVTAGLEGYEAREVRY</sequence>
<name>A0ABT0UHN9_9ACTN</name>
<evidence type="ECO:0000313" key="1">
    <source>
        <dbReference type="EMBL" id="MCM2387549.1"/>
    </source>
</evidence>